<feature type="coiled-coil region" evidence="3">
    <location>
        <begin position="72"/>
        <end position="123"/>
    </location>
</feature>
<protein>
    <submittedName>
        <fullName evidence="5">WEB family protein At1g75720-like</fullName>
    </submittedName>
</protein>
<keyword evidence="4" id="KW-1185">Reference proteome</keyword>
<gene>
    <name evidence="5" type="primary">LOC120271969</name>
</gene>
<evidence type="ECO:0000256" key="1">
    <source>
        <dbReference type="ARBA" id="ARBA00005485"/>
    </source>
</evidence>
<comment type="similarity">
    <text evidence="1">Belongs to the WEB family.</text>
</comment>
<dbReference type="RefSeq" id="XP_039134596.1">
    <property type="nucleotide sequence ID" value="XM_039278662.1"/>
</dbReference>
<dbReference type="GeneID" id="120271969"/>
<evidence type="ECO:0000256" key="3">
    <source>
        <dbReference type="SAM" id="Coils"/>
    </source>
</evidence>
<dbReference type="PANTHER" id="PTHR32054:SF23">
    <property type="entry name" value="WEB FAMILY PLANT PROTEIN"/>
    <property type="match status" value="1"/>
</dbReference>
<proteinExistence type="inferred from homology"/>
<accession>A0AB40C707</accession>
<dbReference type="GO" id="GO:0009903">
    <property type="term" value="P:chloroplast avoidance movement"/>
    <property type="evidence" value="ECO:0007669"/>
    <property type="project" value="TreeGrafter"/>
</dbReference>
<organism evidence="4 5">
    <name type="scientific">Dioscorea cayennensis subsp. rotundata</name>
    <name type="common">White Guinea yam</name>
    <name type="synonym">Dioscorea rotundata</name>
    <dbReference type="NCBI Taxonomy" id="55577"/>
    <lineage>
        <taxon>Eukaryota</taxon>
        <taxon>Viridiplantae</taxon>
        <taxon>Streptophyta</taxon>
        <taxon>Embryophyta</taxon>
        <taxon>Tracheophyta</taxon>
        <taxon>Spermatophyta</taxon>
        <taxon>Magnoliopsida</taxon>
        <taxon>Liliopsida</taxon>
        <taxon>Dioscoreales</taxon>
        <taxon>Dioscoreaceae</taxon>
        <taxon>Dioscorea</taxon>
    </lineage>
</organism>
<evidence type="ECO:0000313" key="5">
    <source>
        <dbReference type="RefSeq" id="XP_039134596.1"/>
    </source>
</evidence>
<dbReference type="GO" id="GO:0009904">
    <property type="term" value="P:chloroplast accumulation movement"/>
    <property type="evidence" value="ECO:0007669"/>
    <property type="project" value="TreeGrafter"/>
</dbReference>
<reference evidence="5" key="1">
    <citation type="submission" date="2025-08" db="UniProtKB">
        <authorList>
            <consortium name="RefSeq"/>
        </authorList>
    </citation>
    <scope>IDENTIFICATION</scope>
</reference>
<name>A0AB40C707_DIOCR</name>
<evidence type="ECO:0000313" key="4">
    <source>
        <dbReference type="Proteomes" id="UP001515500"/>
    </source>
</evidence>
<dbReference type="Proteomes" id="UP001515500">
    <property type="component" value="Chromosome 11"/>
</dbReference>
<dbReference type="PANTHER" id="PTHR32054">
    <property type="entry name" value="HEAVY CHAIN, PUTATIVE, EXPRESSED-RELATED-RELATED"/>
    <property type="match status" value="1"/>
</dbReference>
<sequence length="240" mass="26842">MGSSVHEEGGGGGGGGGAVVVMGRAEIDTSAPFRSVKEAVMLFGEKVLAGEIYGHRLHQMQAAAEKRHELGLSRLSSIAAELEETRQNLEKAREESLEMANCLSSLRKELQKAKKELTQLKEAKHSSPKKQVIESEIEEDIKFVENKTEMMPKRNDVFEFQKRRCVTFANPPSLAQVINPQNHIMLERQLSVDRDSVQLKKKKKPLIPLIGGMFSKKKNNNHHHHQEVMATKAHGVQAMF</sequence>
<keyword evidence="2 3" id="KW-0175">Coiled coil</keyword>
<dbReference type="AlphaFoldDB" id="A0AB40C707"/>
<evidence type="ECO:0000256" key="2">
    <source>
        <dbReference type="ARBA" id="ARBA00023054"/>
    </source>
</evidence>
<dbReference type="GO" id="GO:0005829">
    <property type="term" value="C:cytosol"/>
    <property type="evidence" value="ECO:0007669"/>
    <property type="project" value="TreeGrafter"/>
</dbReference>